<proteinExistence type="inferred from homology"/>
<keyword evidence="11" id="KW-1185">Reference proteome</keyword>
<evidence type="ECO:0000256" key="5">
    <source>
        <dbReference type="ARBA" id="ARBA00022840"/>
    </source>
</evidence>
<dbReference type="PROSITE" id="PS50862">
    <property type="entry name" value="AA_TRNA_LIGASE_II"/>
    <property type="match status" value="1"/>
</dbReference>
<dbReference type="GO" id="GO:0004071">
    <property type="term" value="F:aspartate-ammonia ligase activity"/>
    <property type="evidence" value="ECO:0007669"/>
    <property type="project" value="UniProtKB-UniRule"/>
</dbReference>
<dbReference type="Pfam" id="PF03590">
    <property type="entry name" value="AsnA"/>
    <property type="match status" value="1"/>
</dbReference>
<dbReference type="GO" id="GO:0005524">
    <property type="term" value="F:ATP binding"/>
    <property type="evidence" value="ECO:0007669"/>
    <property type="project" value="UniProtKB-UniRule"/>
</dbReference>
<dbReference type="EMBL" id="ACCJ01000360">
    <property type="protein sequence ID" value="EEG53539.1"/>
    <property type="molecule type" value="Genomic_DNA"/>
</dbReference>
<comment type="pathway">
    <text evidence="7">Amino-acid biosynthesis; L-asparagine biosynthesis; L-asparagine from L-aspartate (ammonia route): step 1/1.</text>
</comment>
<dbReference type="Proteomes" id="UP000004756">
    <property type="component" value="Unassembled WGS sequence"/>
</dbReference>
<gene>
    <name evidence="7 10" type="primary">asnA</name>
    <name evidence="10" type="ORF">CLOSTASPAR_04430</name>
</gene>
<keyword evidence="4 7" id="KW-0547">Nucleotide-binding</keyword>
<dbReference type="PIRSF" id="PIRSF001555">
    <property type="entry name" value="Asp_ammon_ligase"/>
    <property type="match status" value="1"/>
</dbReference>
<dbReference type="PANTHER" id="PTHR30073">
    <property type="entry name" value="ASPARTATE--AMMONIA LIGASE"/>
    <property type="match status" value="1"/>
</dbReference>
<evidence type="ECO:0000313" key="11">
    <source>
        <dbReference type="Proteomes" id="UP000004756"/>
    </source>
</evidence>
<dbReference type="PANTHER" id="PTHR30073:SF5">
    <property type="entry name" value="ASPARTATE--AMMONIA LIGASE"/>
    <property type="match status" value="1"/>
</dbReference>
<name>C0D584_9FIRM</name>
<dbReference type="InterPro" id="IPR006195">
    <property type="entry name" value="aa-tRNA-synth_II"/>
</dbReference>
<evidence type="ECO:0000256" key="6">
    <source>
        <dbReference type="ARBA" id="ARBA00022888"/>
    </source>
</evidence>
<dbReference type="GO" id="GO:0016740">
    <property type="term" value="F:transferase activity"/>
    <property type="evidence" value="ECO:0007669"/>
    <property type="project" value="UniProtKB-ARBA"/>
</dbReference>
<dbReference type="InterPro" id="IPR004618">
    <property type="entry name" value="AsnA"/>
</dbReference>
<keyword evidence="1 7" id="KW-0963">Cytoplasm</keyword>
<reference evidence="10 11" key="1">
    <citation type="submission" date="2009-01" db="EMBL/GenBank/DDBJ databases">
        <authorList>
            <person name="Fulton L."/>
            <person name="Clifton S."/>
            <person name="Fulton B."/>
            <person name="Xu J."/>
            <person name="Minx P."/>
            <person name="Pepin K.H."/>
            <person name="Johnson M."/>
            <person name="Bhonagiri V."/>
            <person name="Nash W.E."/>
            <person name="Mardis E.R."/>
            <person name="Wilson R.K."/>
        </authorList>
    </citation>
    <scope>NUCLEOTIDE SEQUENCE [LARGE SCALE GENOMIC DNA]</scope>
    <source>
        <strain evidence="10 11">DSM 15981</strain>
    </source>
</reference>
<evidence type="ECO:0000256" key="1">
    <source>
        <dbReference type="ARBA" id="ARBA00022490"/>
    </source>
</evidence>
<dbReference type="CDD" id="cd00645">
    <property type="entry name" value="AsnA"/>
    <property type="match status" value="1"/>
</dbReference>
<comment type="similarity">
    <text evidence="7">Belongs to the class-II aminoacyl-tRNA synthetase family. AsnA subfamily.</text>
</comment>
<dbReference type="SUPFAM" id="SSF55681">
    <property type="entry name" value="Class II aaRS and biotin synthetases"/>
    <property type="match status" value="1"/>
</dbReference>
<evidence type="ECO:0000256" key="4">
    <source>
        <dbReference type="ARBA" id="ARBA00022741"/>
    </source>
</evidence>
<dbReference type="AlphaFoldDB" id="C0D584"/>
<keyword evidence="5 7" id="KW-0067">ATP-binding</keyword>
<sequence>MKRKKFVFPANFLLRLFFISDTIKYILQWEELSMKLVFPENYDPRLSVRETQEAIKYIRDTFQKELGKEMNLERISAPLFVEKSSGLNDNLSGTERPVQFDVSGIPGETMEVVHSLAKWKRMALKEYGFAPGEGLYTNMNAIRRDEELDNLHSCYVDQWDWEQVIRKEDRNLETLKETVRQIFKIIKHMQHEVWYKYPEAAKHLPKDIHFITSQELEDRYPDKTPKERENLICREYGCVFLMQIGDKLKSGEPHDGRAPDYDDWQLNGDILFWFEHLQCALEISSMGIRLDEKALEEQLKKAGCEDRRSLPYHRMLLNGELPYTIGGGIGQSRLCMLLLDRAHVGEVQASIWPEEMRRVCRDHGIFLL</sequence>
<comment type="catalytic activity">
    <reaction evidence="7">
        <text>L-aspartate + NH4(+) + ATP = L-asparagine + AMP + diphosphate + H(+)</text>
        <dbReference type="Rhea" id="RHEA:11372"/>
        <dbReference type="ChEBI" id="CHEBI:15378"/>
        <dbReference type="ChEBI" id="CHEBI:28938"/>
        <dbReference type="ChEBI" id="CHEBI:29991"/>
        <dbReference type="ChEBI" id="CHEBI:30616"/>
        <dbReference type="ChEBI" id="CHEBI:33019"/>
        <dbReference type="ChEBI" id="CHEBI:58048"/>
        <dbReference type="ChEBI" id="CHEBI:456215"/>
        <dbReference type="EC" id="6.3.1.1"/>
    </reaction>
</comment>
<dbReference type="GO" id="GO:0070981">
    <property type="term" value="P:L-asparagine biosynthetic process"/>
    <property type="evidence" value="ECO:0007669"/>
    <property type="project" value="UniProtKB-UniRule"/>
</dbReference>
<dbReference type="GO" id="GO:0005829">
    <property type="term" value="C:cytosol"/>
    <property type="evidence" value="ECO:0007669"/>
    <property type="project" value="TreeGrafter"/>
</dbReference>
<evidence type="ECO:0000256" key="7">
    <source>
        <dbReference type="HAMAP-Rule" id="MF_00555"/>
    </source>
</evidence>
<dbReference type="HOGENOM" id="CLU_071543_0_0_9"/>
<protein>
    <recommendedName>
        <fullName evidence="7 8">Aspartate--ammonia ligase</fullName>
        <ecNumber evidence="7 8">6.3.1.1</ecNumber>
    </recommendedName>
    <alternativeName>
        <fullName evidence="7">Asparagine synthetase A</fullName>
    </alternativeName>
</protein>
<organism evidence="10 11">
    <name type="scientific">[Clostridium] asparagiforme DSM 15981</name>
    <dbReference type="NCBI Taxonomy" id="518636"/>
    <lineage>
        <taxon>Bacteria</taxon>
        <taxon>Bacillati</taxon>
        <taxon>Bacillota</taxon>
        <taxon>Clostridia</taxon>
        <taxon>Lachnospirales</taxon>
        <taxon>Lachnospiraceae</taxon>
        <taxon>Enterocloster</taxon>
    </lineage>
</organism>
<dbReference type="UniPathway" id="UPA00134">
    <property type="reaction ID" value="UER00194"/>
</dbReference>
<accession>C0D584</accession>
<dbReference type="Gene3D" id="3.30.930.10">
    <property type="entry name" value="Bira Bifunctional Protein, Domain 2"/>
    <property type="match status" value="1"/>
</dbReference>
<comment type="subcellular location">
    <subcellularLocation>
        <location evidence="7">Cytoplasm</location>
    </subcellularLocation>
</comment>
<feature type="domain" description="Aminoacyl-transfer RNA synthetases class-II family profile" evidence="9">
    <location>
        <begin position="56"/>
        <end position="353"/>
    </location>
</feature>
<evidence type="ECO:0000256" key="2">
    <source>
        <dbReference type="ARBA" id="ARBA00022598"/>
    </source>
</evidence>
<comment type="caution">
    <text evidence="10">The sequence shown here is derived from an EMBL/GenBank/DDBJ whole genome shotgun (WGS) entry which is preliminary data.</text>
</comment>
<evidence type="ECO:0000256" key="3">
    <source>
        <dbReference type="ARBA" id="ARBA00022605"/>
    </source>
</evidence>
<evidence type="ECO:0000313" key="10">
    <source>
        <dbReference type="EMBL" id="EEG53539.1"/>
    </source>
</evidence>
<evidence type="ECO:0000256" key="8">
    <source>
        <dbReference type="NCBIfam" id="TIGR00669"/>
    </source>
</evidence>
<dbReference type="EC" id="6.3.1.1" evidence="7 8"/>
<reference evidence="10 11" key="2">
    <citation type="submission" date="2009-02" db="EMBL/GenBank/DDBJ databases">
        <title>Draft genome sequence of Clostridium asparagiforme (DSM 15981).</title>
        <authorList>
            <person name="Sudarsanam P."/>
            <person name="Ley R."/>
            <person name="Guruge J."/>
            <person name="Turnbaugh P.J."/>
            <person name="Mahowald M."/>
            <person name="Liep D."/>
            <person name="Gordon J."/>
        </authorList>
    </citation>
    <scope>NUCLEOTIDE SEQUENCE [LARGE SCALE GENOMIC DNA]</scope>
    <source>
        <strain evidence="10 11">DSM 15981</strain>
    </source>
</reference>
<keyword evidence="6 7" id="KW-0061">Asparagine biosynthesis</keyword>
<keyword evidence="3 7" id="KW-0028">Amino-acid biosynthesis</keyword>
<dbReference type="HAMAP" id="MF_00555">
    <property type="entry name" value="AsnA"/>
    <property type="match status" value="1"/>
</dbReference>
<dbReference type="GO" id="GO:0140096">
    <property type="term" value="F:catalytic activity, acting on a protein"/>
    <property type="evidence" value="ECO:0007669"/>
    <property type="project" value="UniProtKB-ARBA"/>
</dbReference>
<dbReference type="InterPro" id="IPR045864">
    <property type="entry name" value="aa-tRNA-synth_II/BPL/LPL"/>
</dbReference>
<evidence type="ECO:0000259" key="9">
    <source>
        <dbReference type="PROSITE" id="PS50862"/>
    </source>
</evidence>
<dbReference type="NCBIfam" id="TIGR00669">
    <property type="entry name" value="asnA"/>
    <property type="match status" value="1"/>
</dbReference>
<keyword evidence="2 7" id="KW-0436">Ligase</keyword>